<dbReference type="InterPro" id="IPR027417">
    <property type="entry name" value="P-loop_NTPase"/>
</dbReference>
<dbReference type="Proteomes" id="UP001211044">
    <property type="component" value="Chromosome"/>
</dbReference>
<reference evidence="7" key="1">
    <citation type="submission" date="2023-01" db="EMBL/GenBank/DDBJ databases">
        <title>Comparative Genomic Analysis of the Clinically-Derived Winkia Strain NY0527 Provides Evidence into the Taxonomic Reassignment of Winkia neuii and Characterizes Their Virulence Traits.</title>
        <authorList>
            <person name="Cai X."/>
            <person name="Peng Y."/>
            <person name="Li M."/>
            <person name="Qiu Y."/>
            <person name="Wang Y."/>
            <person name="Xu L."/>
            <person name="Hou Q."/>
        </authorList>
    </citation>
    <scope>NUCLEOTIDE SEQUENCE</scope>
    <source>
        <strain evidence="7">NY0527</strain>
    </source>
</reference>
<dbReference type="AlphaFoldDB" id="A0AB38XPF2"/>
<comment type="subcellular location">
    <subcellularLocation>
        <location evidence="1">Cell membrane</location>
        <topology evidence="1">Peripheral membrane protein</topology>
    </subcellularLocation>
</comment>
<dbReference type="SUPFAM" id="SSF52540">
    <property type="entry name" value="P-loop containing nucleoside triphosphate hydrolases"/>
    <property type="match status" value="1"/>
</dbReference>
<dbReference type="PANTHER" id="PTHR42711">
    <property type="entry name" value="ABC TRANSPORTER ATP-BINDING PROTEIN"/>
    <property type="match status" value="1"/>
</dbReference>
<feature type="domain" description="ABC transporter" evidence="6">
    <location>
        <begin position="20"/>
        <end position="243"/>
    </location>
</feature>
<dbReference type="Pfam" id="PF00005">
    <property type="entry name" value="ABC_tran"/>
    <property type="match status" value="1"/>
</dbReference>
<name>A0AB38XPF2_9ACTO</name>
<dbReference type="InterPro" id="IPR003593">
    <property type="entry name" value="AAA+_ATPase"/>
</dbReference>
<sequence>METKTRPVLENTQTGCPPALQIEGARRAFGKVQAVDGVDLTIGQGELVALLGRNGAGKTTLLDIALGLGHPDAGRALLFGLEPREAIRRGLVGVIQQEGGFPTSGTVRSLLRLAASPYRNHIGVDAALKRAGIADLAGRRLSKCSGGQRQRFRLAMALLSEPRLLLMDEPTVGMDVASRKEFWEGMRSLTAEGVSIIFATHYLQEAEDIAGRIVIMDRGKVAMDKPKSELIDADRRAQVRAILPADSNLPEQLARMGQAAWDISLSGNTLLVQGMDLEPLALRLLQTPGVRGFQMTRISLDDIFTSITSSKGESR</sequence>
<proteinExistence type="predicted"/>
<keyword evidence="3" id="KW-0547">Nucleotide-binding</keyword>
<keyword evidence="4 7" id="KW-0067">ATP-binding</keyword>
<dbReference type="PANTHER" id="PTHR42711:SF17">
    <property type="entry name" value="ABC TRANSPORTER ATP-BINDING PROTEIN"/>
    <property type="match status" value="1"/>
</dbReference>
<accession>A0AB38XPF2</accession>
<organism evidence="7 8">
    <name type="scientific">Winkia neuii subsp. anitrata</name>
    <dbReference type="NCBI Taxonomy" id="29318"/>
    <lineage>
        <taxon>Bacteria</taxon>
        <taxon>Bacillati</taxon>
        <taxon>Actinomycetota</taxon>
        <taxon>Actinomycetes</taxon>
        <taxon>Actinomycetales</taxon>
        <taxon>Actinomycetaceae</taxon>
        <taxon>Winkia</taxon>
    </lineage>
</organism>
<dbReference type="CDD" id="cd03230">
    <property type="entry name" value="ABC_DR_subfamily_A"/>
    <property type="match status" value="1"/>
</dbReference>
<evidence type="ECO:0000313" key="7">
    <source>
        <dbReference type="EMBL" id="WCE46166.1"/>
    </source>
</evidence>
<dbReference type="InterPro" id="IPR050763">
    <property type="entry name" value="ABC_transporter_ATP-binding"/>
</dbReference>
<dbReference type="PROSITE" id="PS00211">
    <property type="entry name" value="ABC_TRANSPORTER_1"/>
    <property type="match status" value="1"/>
</dbReference>
<protein>
    <submittedName>
        <fullName evidence="7">ABC transporter ATP-binding protein</fullName>
    </submittedName>
</protein>
<evidence type="ECO:0000256" key="3">
    <source>
        <dbReference type="ARBA" id="ARBA00022741"/>
    </source>
</evidence>
<dbReference type="GO" id="GO:0005886">
    <property type="term" value="C:plasma membrane"/>
    <property type="evidence" value="ECO:0007669"/>
    <property type="project" value="UniProtKB-SubCell"/>
</dbReference>
<dbReference type="GO" id="GO:0046677">
    <property type="term" value="P:response to antibiotic"/>
    <property type="evidence" value="ECO:0007669"/>
    <property type="project" value="UniProtKB-KW"/>
</dbReference>
<evidence type="ECO:0000256" key="2">
    <source>
        <dbReference type="ARBA" id="ARBA00022448"/>
    </source>
</evidence>
<dbReference type="InterPro" id="IPR017871">
    <property type="entry name" value="ABC_transporter-like_CS"/>
</dbReference>
<evidence type="ECO:0000259" key="6">
    <source>
        <dbReference type="PROSITE" id="PS50893"/>
    </source>
</evidence>
<dbReference type="Gene3D" id="3.40.50.300">
    <property type="entry name" value="P-loop containing nucleotide triphosphate hydrolases"/>
    <property type="match status" value="1"/>
</dbReference>
<gene>
    <name evidence="7" type="ORF">PIG85_00540</name>
</gene>
<keyword evidence="2" id="KW-0813">Transport</keyword>
<dbReference type="InterPro" id="IPR003439">
    <property type="entry name" value="ABC_transporter-like_ATP-bd"/>
</dbReference>
<dbReference type="SMART" id="SM00382">
    <property type="entry name" value="AAA"/>
    <property type="match status" value="1"/>
</dbReference>
<dbReference type="PROSITE" id="PS50893">
    <property type="entry name" value="ABC_TRANSPORTER_2"/>
    <property type="match status" value="1"/>
</dbReference>
<evidence type="ECO:0000256" key="5">
    <source>
        <dbReference type="ARBA" id="ARBA00023251"/>
    </source>
</evidence>
<dbReference type="KEGG" id="wne:PIG85_00540"/>
<dbReference type="RefSeq" id="WP_004806990.1">
    <property type="nucleotide sequence ID" value="NZ_CP116394.1"/>
</dbReference>
<evidence type="ECO:0000256" key="4">
    <source>
        <dbReference type="ARBA" id="ARBA00022840"/>
    </source>
</evidence>
<dbReference type="GO" id="GO:0005524">
    <property type="term" value="F:ATP binding"/>
    <property type="evidence" value="ECO:0007669"/>
    <property type="project" value="UniProtKB-KW"/>
</dbReference>
<keyword evidence="5" id="KW-0046">Antibiotic resistance</keyword>
<dbReference type="EMBL" id="CP116394">
    <property type="protein sequence ID" value="WCE46166.1"/>
    <property type="molecule type" value="Genomic_DNA"/>
</dbReference>
<dbReference type="GO" id="GO:0016887">
    <property type="term" value="F:ATP hydrolysis activity"/>
    <property type="evidence" value="ECO:0007669"/>
    <property type="project" value="InterPro"/>
</dbReference>
<evidence type="ECO:0000256" key="1">
    <source>
        <dbReference type="ARBA" id="ARBA00004202"/>
    </source>
</evidence>
<evidence type="ECO:0000313" key="8">
    <source>
        <dbReference type="Proteomes" id="UP001211044"/>
    </source>
</evidence>